<evidence type="ECO:0000256" key="1">
    <source>
        <dbReference type="ARBA" id="ARBA00004533"/>
    </source>
</evidence>
<keyword evidence="5 8" id="KW-1133">Transmembrane helix</keyword>
<reference evidence="10 11" key="1">
    <citation type="submission" date="2016-11" db="EMBL/GenBank/DDBJ databases">
        <title>Mixed transmission modes and dynamic genome evolution in an obligate animal-bacterial symbiosis.</title>
        <authorList>
            <person name="Russell S.L."/>
            <person name="Corbett-Detig R.B."/>
            <person name="Cavanaugh C.M."/>
        </authorList>
    </citation>
    <scope>NUCLEOTIDE SEQUENCE [LARGE SCALE GENOMIC DNA]</scope>
    <source>
        <strain evidence="10">Sveles-Q1</strain>
    </source>
</reference>
<feature type="transmembrane region" description="Helical" evidence="8">
    <location>
        <begin position="30"/>
        <end position="49"/>
    </location>
</feature>
<dbReference type="PANTHER" id="PTHR30462">
    <property type="entry name" value="INTERMEMBRANE TRANSPORT PROTEIN PQIB-RELATED"/>
    <property type="match status" value="1"/>
</dbReference>
<evidence type="ECO:0000256" key="2">
    <source>
        <dbReference type="ARBA" id="ARBA00022475"/>
    </source>
</evidence>
<protein>
    <recommendedName>
        <fullName evidence="9">Mce/MlaD domain-containing protein</fullName>
    </recommendedName>
</protein>
<dbReference type="InterPro" id="IPR051800">
    <property type="entry name" value="PqiA-PqiB_transport"/>
</dbReference>
<comment type="subcellular location">
    <subcellularLocation>
        <location evidence="1">Cell inner membrane</location>
    </subcellularLocation>
</comment>
<dbReference type="AlphaFoldDB" id="A0A1T2LAB4"/>
<evidence type="ECO:0000313" key="11">
    <source>
        <dbReference type="Proteomes" id="UP000191110"/>
    </source>
</evidence>
<name>A0A1T2LAB4_9GAMM</name>
<evidence type="ECO:0000256" key="8">
    <source>
        <dbReference type="SAM" id="Phobius"/>
    </source>
</evidence>
<evidence type="ECO:0000256" key="5">
    <source>
        <dbReference type="ARBA" id="ARBA00022989"/>
    </source>
</evidence>
<dbReference type="Pfam" id="PF02470">
    <property type="entry name" value="MlaD"/>
    <property type="match status" value="3"/>
</dbReference>
<keyword evidence="4 8" id="KW-0812">Transmembrane</keyword>
<evidence type="ECO:0000256" key="6">
    <source>
        <dbReference type="ARBA" id="ARBA00023136"/>
    </source>
</evidence>
<feature type="compositionally biased region" description="Basic and acidic residues" evidence="7">
    <location>
        <begin position="1"/>
        <end position="15"/>
    </location>
</feature>
<sequence>MSEVGEKSLSSEREGAQGAPSPKIKQRTGLSVVWLVPLIAALIGGWLVVKTLTDQGPQITISFETAEGIEPGKTLIKYKNVQIGLVESLQFSDDFSQVTLTANLSKEAASFLKRDTRFWVVRPRLDMRGVSGLGTLVSGAYIEIEPGRGADRRHFIGLENPPVVREGDEGKKVVLVTEKLGSIGQGSPVYYQGLEAGEVLGYELANDKRSVFIHAFIKAPFDKLIHGNTRFWNVSGLDISADASGFRVRTESLTSLLYGGIAFDTPDGGEVMEEGLDGLVFTLFGGFDKIEEYAYTKKVRFVLFFDRSVRGLAIGAPVEFKGIKVGSVIDVRLEFDTNDATFHIPVTIEIEPERVIERGGEASTPIQMLQTLVERGLRARLQTGSLLTGQLFVELDMFPGSPLKLSGEGGKVAELPTLPGEFDEIAASVKGILVKFEQLDLESIASELEQTLAGANKLINSDEVGGVVSDAKTALEILRGLLQKIDKHAEPMVGNLDQTIVAARDAMKKLEVTIEHVDGVVKPGSPTLYRVDQMAEELAEMARSIRILVDLLERDPQSVLFGKGRTE</sequence>
<feature type="domain" description="Mce/MlaD" evidence="9">
    <location>
        <begin position="170"/>
        <end position="253"/>
    </location>
</feature>
<dbReference type="Proteomes" id="UP000191110">
    <property type="component" value="Unassembled WGS sequence"/>
</dbReference>
<feature type="domain" description="Mce/MlaD" evidence="9">
    <location>
        <begin position="56"/>
        <end position="147"/>
    </location>
</feature>
<dbReference type="EMBL" id="MPRL01000004">
    <property type="protein sequence ID" value="OOZ41952.1"/>
    <property type="molecule type" value="Genomic_DNA"/>
</dbReference>
<evidence type="ECO:0000256" key="7">
    <source>
        <dbReference type="SAM" id="MobiDB-lite"/>
    </source>
</evidence>
<dbReference type="GO" id="GO:0005886">
    <property type="term" value="C:plasma membrane"/>
    <property type="evidence" value="ECO:0007669"/>
    <property type="project" value="UniProtKB-SubCell"/>
</dbReference>
<dbReference type="OrthoDB" id="9806984at2"/>
<accession>A0A1T2LAB4</accession>
<feature type="domain" description="Mce/MlaD" evidence="9">
    <location>
        <begin position="298"/>
        <end position="396"/>
    </location>
</feature>
<evidence type="ECO:0000259" key="9">
    <source>
        <dbReference type="Pfam" id="PF02470"/>
    </source>
</evidence>
<proteinExistence type="predicted"/>
<keyword evidence="3" id="KW-0997">Cell inner membrane</keyword>
<keyword evidence="6 8" id="KW-0472">Membrane</keyword>
<keyword evidence="11" id="KW-1185">Reference proteome</keyword>
<evidence type="ECO:0000256" key="3">
    <source>
        <dbReference type="ARBA" id="ARBA00022519"/>
    </source>
</evidence>
<evidence type="ECO:0000313" key="10">
    <source>
        <dbReference type="EMBL" id="OOZ41952.1"/>
    </source>
</evidence>
<organism evidence="10 11">
    <name type="scientific">Solemya pervernicosa gill symbiont</name>
    <dbReference type="NCBI Taxonomy" id="642797"/>
    <lineage>
        <taxon>Bacteria</taxon>
        <taxon>Pseudomonadati</taxon>
        <taxon>Pseudomonadota</taxon>
        <taxon>Gammaproteobacteria</taxon>
        <taxon>sulfur-oxidizing symbionts</taxon>
    </lineage>
</organism>
<dbReference type="InterPro" id="IPR003399">
    <property type="entry name" value="Mce/MlaD"/>
</dbReference>
<keyword evidence="2" id="KW-1003">Cell membrane</keyword>
<evidence type="ECO:0000256" key="4">
    <source>
        <dbReference type="ARBA" id="ARBA00022692"/>
    </source>
</evidence>
<dbReference type="PANTHER" id="PTHR30462:SF0">
    <property type="entry name" value="INTERMEMBRANE TRANSPORT PROTEIN YEBT"/>
    <property type="match status" value="1"/>
</dbReference>
<feature type="region of interest" description="Disordered" evidence="7">
    <location>
        <begin position="1"/>
        <end position="23"/>
    </location>
</feature>
<gene>
    <name evidence="10" type="ORF">BOW53_01935</name>
</gene>
<comment type="caution">
    <text evidence="10">The sequence shown here is derived from an EMBL/GenBank/DDBJ whole genome shotgun (WGS) entry which is preliminary data.</text>
</comment>